<reference evidence="2 5" key="1">
    <citation type="submission" date="2019-11" db="EMBL/GenBank/DDBJ databases">
        <title>Venturia inaequalis Genome Resource.</title>
        <authorList>
            <person name="Lichtner F.J."/>
        </authorList>
    </citation>
    <scope>NUCLEOTIDE SEQUENCE [LARGE SCALE GENOMIC DNA]</scope>
    <source>
        <strain evidence="4 6">120213</strain>
        <strain evidence="2">Bline_iso_100314</strain>
        <strain evidence="3 7">DMI_063113</strain>
    </source>
</reference>
<dbReference type="Proteomes" id="UP000490939">
    <property type="component" value="Unassembled WGS sequence"/>
</dbReference>
<evidence type="ECO:0008006" key="8">
    <source>
        <dbReference type="Google" id="ProtNLM"/>
    </source>
</evidence>
<dbReference type="EMBL" id="WNWQ01000922">
    <property type="protein sequence ID" value="KAE9963008.1"/>
    <property type="molecule type" value="Genomic_DNA"/>
</dbReference>
<dbReference type="OrthoDB" id="2118965at2759"/>
<evidence type="ECO:0000313" key="3">
    <source>
        <dbReference type="EMBL" id="KAE9969613.1"/>
    </source>
</evidence>
<dbReference type="Proteomes" id="UP000447873">
    <property type="component" value="Unassembled WGS sequence"/>
</dbReference>
<evidence type="ECO:0000313" key="2">
    <source>
        <dbReference type="EMBL" id="KAE9963008.1"/>
    </source>
</evidence>
<evidence type="ECO:0000313" key="7">
    <source>
        <dbReference type="Proteomes" id="UP000490939"/>
    </source>
</evidence>
<evidence type="ECO:0000256" key="1">
    <source>
        <dbReference type="SAM" id="MobiDB-lite"/>
    </source>
</evidence>
<protein>
    <recommendedName>
        <fullName evidence="8">Allergen</fullName>
    </recommendedName>
</protein>
<organism evidence="2 5">
    <name type="scientific">Venturia inaequalis</name>
    <name type="common">Apple scab fungus</name>
    <dbReference type="NCBI Taxonomy" id="5025"/>
    <lineage>
        <taxon>Eukaryota</taxon>
        <taxon>Fungi</taxon>
        <taxon>Dikarya</taxon>
        <taxon>Ascomycota</taxon>
        <taxon>Pezizomycotina</taxon>
        <taxon>Dothideomycetes</taxon>
        <taxon>Pleosporomycetidae</taxon>
        <taxon>Venturiales</taxon>
        <taxon>Venturiaceae</taxon>
        <taxon>Venturia</taxon>
    </lineage>
</organism>
<sequence>MDKAKAAVSDFMAKSGKHDTTVHEKVAAGVTHNTTIPQRHEEIQTAIDKEVHQDHYHTSVQPIQDKEILAEQHHHNLKAVEHREVNHGNQADVSRRLDIEASKFKDEHVRAPERRTEGVAPTVAGEHVHHHVHETIQPVVQKETIEPHVVHTVVPIHEVHHNAAQHHSTSALPAVSMAEFKKQGGVLSGRGEKYDGFEGEPRAIGKALGGHDHSHTGPTAPHGHVGTTGSNVVGSTSGMHSGSHVGSTGTGTTHKPSMLDKLNPSKDADGDGKKGFMD</sequence>
<proteinExistence type="predicted"/>
<keyword evidence="7" id="KW-1185">Reference proteome</keyword>
<evidence type="ECO:0000313" key="5">
    <source>
        <dbReference type="Proteomes" id="UP000433883"/>
    </source>
</evidence>
<accession>A0A8H3YKG6</accession>
<evidence type="ECO:0000313" key="4">
    <source>
        <dbReference type="EMBL" id="KAE9973099.1"/>
    </source>
</evidence>
<dbReference type="EMBL" id="WNWR01000764">
    <property type="protein sequence ID" value="KAE9969613.1"/>
    <property type="molecule type" value="Genomic_DNA"/>
</dbReference>
<dbReference type="EMBL" id="WNWS01000251">
    <property type="protein sequence ID" value="KAE9973099.1"/>
    <property type="molecule type" value="Genomic_DNA"/>
</dbReference>
<dbReference type="Proteomes" id="UP000433883">
    <property type="component" value="Unassembled WGS sequence"/>
</dbReference>
<dbReference type="PANTHER" id="PTHR38703:SF1">
    <property type="entry name" value="ALLERGEN"/>
    <property type="match status" value="1"/>
</dbReference>
<feature type="compositionally biased region" description="Basic and acidic residues" evidence="1">
    <location>
        <begin position="263"/>
        <end position="278"/>
    </location>
</feature>
<name>A0A8H3YKG6_VENIN</name>
<comment type="caution">
    <text evidence="2">The sequence shown here is derived from an EMBL/GenBank/DDBJ whole genome shotgun (WGS) entry which is preliminary data.</text>
</comment>
<feature type="region of interest" description="Disordered" evidence="1">
    <location>
        <begin position="208"/>
        <end position="278"/>
    </location>
</feature>
<dbReference type="AlphaFoldDB" id="A0A8H3YKG6"/>
<dbReference type="PANTHER" id="PTHR38703">
    <property type="entry name" value="CHROMOSOME 8, WHOLE GENOME SHOTGUN SEQUENCE"/>
    <property type="match status" value="1"/>
</dbReference>
<feature type="compositionally biased region" description="Low complexity" evidence="1">
    <location>
        <begin position="232"/>
        <end position="254"/>
    </location>
</feature>
<evidence type="ECO:0000313" key="6">
    <source>
        <dbReference type="Proteomes" id="UP000447873"/>
    </source>
</evidence>
<gene>
    <name evidence="2" type="ORF">BLS_009799</name>
    <name evidence="3" type="ORF">EG327_010558</name>
    <name evidence="4" type="ORF">EG328_004609</name>
</gene>